<reference evidence="5 6" key="1">
    <citation type="submission" date="2015-12" db="EMBL/GenBank/DDBJ databases">
        <title>Serinicoccus chungangenesis strain CD08_5 genome sequencing and assembly.</title>
        <authorList>
            <person name="Chander A.M."/>
            <person name="Kaur G."/>
            <person name="Nair G.R."/>
            <person name="Dhawan D.K."/>
            <person name="Kochhar R.K."/>
            <person name="Mayilraj S."/>
            <person name="Bhadada S.K."/>
        </authorList>
    </citation>
    <scope>NUCLEOTIDE SEQUENCE [LARGE SCALE GENOMIC DNA]</scope>
    <source>
        <strain evidence="5 6">CD08_5</strain>
    </source>
</reference>
<dbReference type="PROSITE" id="PS01117">
    <property type="entry name" value="HTH_MARR_1"/>
    <property type="match status" value="1"/>
</dbReference>
<accession>A0A0W8I0J2</accession>
<dbReference type="InterPro" id="IPR036388">
    <property type="entry name" value="WH-like_DNA-bd_sf"/>
</dbReference>
<dbReference type="SMART" id="SM00347">
    <property type="entry name" value="HTH_MARR"/>
    <property type="match status" value="1"/>
</dbReference>
<dbReference type="GO" id="GO:0003700">
    <property type="term" value="F:DNA-binding transcription factor activity"/>
    <property type="evidence" value="ECO:0007669"/>
    <property type="project" value="InterPro"/>
</dbReference>
<comment type="caution">
    <text evidence="5">The sequence shown here is derived from an EMBL/GenBank/DDBJ whole genome shotgun (WGS) entry which is preliminary data.</text>
</comment>
<feature type="domain" description="HTH marR-type" evidence="4">
    <location>
        <begin position="1"/>
        <end position="117"/>
    </location>
</feature>
<dbReference type="Proteomes" id="UP000054837">
    <property type="component" value="Unassembled WGS sequence"/>
</dbReference>
<dbReference type="InterPro" id="IPR023187">
    <property type="entry name" value="Tscrpt_reg_MarR-type_CS"/>
</dbReference>
<keyword evidence="1" id="KW-0805">Transcription regulation</keyword>
<proteinExistence type="predicted"/>
<dbReference type="GO" id="GO:0003677">
    <property type="term" value="F:DNA binding"/>
    <property type="evidence" value="ECO:0007669"/>
    <property type="project" value="UniProtKB-KW"/>
</dbReference>
<organism evidence="5 6">
    <name type="scientific">Serinicoccus chungangensis</name>
    <dbReference type="NCBI Taxonomy" id="767452"/>
    <lineage>
        <taxon>Bacteria</taxon>
        <taxon>Bacillati</taxon>
        <taxon>Actinomycetota</taxon>
        <taxon>Actinomycetes</taxon>
        <taxon>Micrococcales</taxon>
        <taxon>Ornithinimicrobiaceae</taxon>
        <taxon>Serinicoccus</taxon>
    </lineage>
</organism>
<evidence type="ECO:0000313" key="5">
    <source>
        <dbReference type="EMBL" id="KUG51119.1"/>
    </source>
</evidence>
<dbReference type="AlphaFoldDB" id="A0A0W8I0J2"/>
<sequence length="132" mass="14398">MGRFLREREGDLAPTDVAVLVRLAGQQCTRSRDLAQAEGLDPSTMSRRLASLAERGLVERHPDPADRRAQVLGLTEAGLEALTQERARRVELVTDTLADWPETEKAQLADLLGRLADSLESARGTHTSGQSP</sequence>
<keyword evidence="3" id="KW-0804">Transcription</keyword>
<dbReference type="SUPFAM" id="SSF46785">
    <property type="entry name" value="Winged helix' DNA-binding domain"/>
    <property type="match status" value="1"/>
</dbReference>
<keyword evidence="2" id="KW-0238">DNA-binding</keyword>
<keyword evidence="6" id="KW-1185">Reference proteome</keyword>
<evidence type="ECO:0000256" key="2">
    <source>
        <dbReference type="ARBA" id="ARBA00023125"/>
    </source>
</evidence>
<dbReference type="InterPro" id="IPR036390">
    <property type="entry name" value="WH_DNA-bd_sf"/>
</dbReference>
<dbReference type="GO" id="GO:0006950">
    <property type="term" value="P:response to stress"/>
    <property type="evidence" value="ECO:0007669"/>
    <property type="project" value="TreeGrafter"/>
</dbReference>
<gene>
    <name evidence="5" type="ORF">AVL62_12810</name>
</gene>
<evidence type="ECO:0000256" key="3">
    <source>
        <dbReference type="ARBA" id="ARBA00023163"/>
    </source>
</evidence>
<evidence type="ECO:0000313" key="6">
    <source>
        <dbReference type="Proteomes" id="UP000054837"/>
    </source>
</evidence>
<dbReference type="PANTHER" id="PTHR33164:SF57">
    <property type="entry name" value="MARR-FAMILY TRANSCRIPTIONAL REGULATOR"/>
    <property type="match status" value="1"/>
</dbReference>
<dbReference type="Pfam" id="PF01047">
    <property type="entry name" value="MarR"/>
    <property type="match status" value="1"/>
</dbReference>
<dbReference type="PRINTS" id="PR00598">
    <property type="entry name" value="HTHMARR"/>
</dbReference>
<dbReference type="InterPro" id="IPR039422">
    <property type="entry name" value="MarR/SlyA-like"/>
</dbReference>
<dbReference type="InterPro" id="IPR000835">
    <property type="entry name" value="HTH_MarR-typ"/>
</dbReference>
<dbReference type="Gene3D" id="1.10.10.10">
    <property type="entry name" value="Winged helix-like DNA-binding domain superfamily/Winged helix DNA-binding domain"/>
    <property type="match status" value="1"/>
</dbReference>
<evidence type="ECO:0000259" key="4">
    <source>
        <dbReference type="PROSITE" id="PS50995"/>
    </source>
</evidence>
<evidence type="ECO:0000256" key="1">
    <source>
        <dbReference type="ARBA" id="ARBA00023015"/>
    </source>
</evidence>
<dbReference type="PROSITE" id="PS50995">
    <property type="entry name" value="HTH_MARR_2"/>
    <property type="match status" value="1"/>
</dbReference>
<dbReference type="STRING" id="767452.AVL62_12810"/>
<name>A0A0W8I0J2_9MICO</name>
<dbReference type="PANTHER" id="PTHR33164">
    <property type="entry name" value="TRANSCRIPTIONAL REGULATOR, MARR FAMILY"/>
    <property type="match status" value="1"/>
</dbReference>
<dbReference type="EMBL" id="LQBL01000033">
    <property type="protein sequence ID" value="KUG51119.1"/>
    <property type="molecule type" value="Genomic_DNA"/>
</dbReference>
<protein>
    <recommendedName>
        <fullName evidence="4">HTH marR-type domain-containing protein</fullName>
    </recommendedName>
</protein>